<feature type="non-terminal residue" evidence="20">
    <location>
        <position position="577"/>
    </location>
</feature>
<feature type="transmembrane region" description="Helical" evidence="18">
    <location>
        <begin position="113"/>
        <end position="132"/>
    </location>
</feature>
<dbReference type="InterPro" id="IPR025199">
    <property type="entry name" value="FtsK_4TM"/>
</dbReference>
<dbReference type="InterPro" id="IPR027417">
    <property type="entry name" value="P-loop_NTPase"/>
</dbReference>
<keyword evidence="5" id="KW-0132">Cell division</keyword>
<dbReference type="Pfam" id="PF13491">
    <property type="entry name" value="FtsK_4TM"/>
    <property type="match status" value="1"/>
</dbReference>
<evidence type="ECO:0000256" key="16">
    <source>
        <dbReference type="PROSITE-ProRule" id="PRU00289"/>
    </source>
</evidence>
<dbReference type="Gene3D" id="3.30.980.40">
    <property type="match status" value="1"/>
</dbReference>
<feature type="transmembrane region" description="Helical" evidence="18">
    <location>
        <begin position="167"/>
        <end position="189"/>
    </location>
</feature>
<feature type="compositionally biased region" description="Low complexity" evidence="17">
    <location>
        <begin position="265"/>
        <end position="279"/>
    </location>
</feature>
<keyword evidence="8" id="KW-0159">Chromosome partition</keyword>
<evidence type="ECO:0000256" key="10">
    <source>
        <dbReference type="ARBA" id="ARBA00022989"/>
    </source>
</evidence>
<keyword evidence="4" id="KW-1003">Cell membrane</keyword>
<evidence type="ECO:0000259" key="19">
    <source>
        <dbReference type="PROSITE" id="PS50901"/>
    </source>
</evidence>
<dbReference type="InterPro" id="IPR002543">
    <property type="entry name" value="FtsK_dom"/>
</dbReference>
<evidence type="ECO:0000256" key="5">
    <source>
        <dbReference type="ARBA" id="ARBA00022618"/>
    </source>
</evidence>
<evidence type="ECO:0000256" key="7">
    <source>
        <dbReference type="ARBA" id="ARBA00022741"/>
    </source>
</evidence>
<protein>
    <recommendedName>
        <fullName evidence="3">DNA translocase FtsK</fullName>
    </recommendedName>
</protein>
<dbReference type="PROSITE" id="PS50901">
    <property type="entry name" value="FTSK"/>
    <property type="match status" value="1"/>
</dbReference>
<dbReference type="PANTHER" id="PTHR22683">
    <property type="entry name" value="SPORULATION PROTEIN RELATED"/>
    <property type="match status" value="1"/>
</dbReference>
<evidence type="ECO:0000313" key="20">
    <source>
        <dbReference type="EMBL" id="MBZ6075532.1"/>
    </source>
</evidence>
<evidence type="ECO:0000256" key="8">
    <source>
        <dbReference type="ARBA" id="ARBA00022829"/>
    </source>
</evidence>
<dbReference type="Pfam" id="PF01580">
    <property type="entry name" value="FtsK_SpoIIIE"/>
    <property type="match status" value="1"/>
</dbReference>
<organism evidence="20 21">
    <name type="scientific">Microvirga puerhi</name>
    <dbReference type="NCBI Taxonomy" id="2876078"/>
    <lineage>
        <taxon>Bacteria</taxon>
        <taxon>Pseudomonadati</taxon>
        <taxon>Pseudomonadota</taxon>
        <taxon>Alphaproteobacteria</taxon>
        <taxon>Hyphomicrobiales</taxon>
        <taxon>Methylobacteriaceae</taxon>
        <taxon>Microvirga</taxon>
    </lineage>
</organism>
<feature type="domain" description="FtsK" evidence="19">
    <location>
        <begin position="497"/>
        <end position="577"/>
    </location>
</feature>
<feature type="transmembrane region" description="Helical" evidence="18">
    <location>
        <begin position="77"/>
        <end position="101"/>
    </location>
</feature>
<dbReference type="Pfam" id="PF17854">
    <property type="entry name" value="FtsK_alpha"/>
    <property type="match status" value="1"/>
</dbReference>
<evidence type="ECO:0000256" key="14">
    <source>
        <dbReference type="ARBA" id="ARBA00024784"/>
    </source>
</evidence>
<comment type="similarity">
    <text evidence="2">Belongs to the FtsK/SpoIIIE/SftA family.</text>
</comment>
<evidence type="ECO:0000256" key="17">
    <source>
        <dbReference type="SAM" id="MobiDB-lite"/>
    </source>
</evidence>
<keyword evidence="11" id="KW-0238">DNA-binding</keyword>
<comment type="caution">
    <text evidence="20">The sequence shown here is derived from an EMBL/GenBank/DDBJ whole genome shotgun (WGS) entry which is preliminary data.</text>
</comment>
<evidence type="ECO:0000256" key="2">
    <source>
        <dbReference type="ARBA" id="ARBA00006474"/>
    </source>
</evidence>
<comment type="subunit">
    <text evidence="15">Homohexamer. Forms a ring that surrounds DNA.</text>
</comment>
<dbReference type="RefSeq" id="WP_224311603.1">
    <property type="nucleotide sequence ID" value="NZ_JAIRBM010000003.1"/>
</dbReference>
<dbReference type="InterPro" id="IPR041027">
    <property type="entry name" value="FtsK_alpha"/>
</dbReference>
<evidence type="ECO:0000256" key="1">
    <source>
        <dbReference type="ARBA" id="ARBA00004651"/>
    </source>
</evidence>
<dbReference type="EMBL" id="JAIRBM010000003">
    <property type="protein sequence ID" value="MBZ6075532.1"/>
    <property type="molecule type" value="Genomic_DNA"/>
</dbReference>
<evidence type="ECO:0000313" key="21">
    <source>
        <dbReference type="Proteomes" id="UP000704176"/>
    </source>
</evidence>
<evidence type="ECO:0000256" key="12">
    <source>
        <dbReference type="ARBA" id="ARBA00023136"/>
    </source>
</evidence>
<dbReference type="Gene3D" id="3.40.50.300">
    <property type="entry name" value="P-loop containing nucleotide triphosphate hydrolases"/>
    <property type="match status" value="1"/>
</dbReference>
<evidence type="ECO:0000256" key="6">
    <source>
        <dbReference type="ARBA" id="ARBA00022692"/>
    </source>
</evidence>
<keyword evidence="13" id="KW-0131">Cell cycle</keyword>
<gene>
    <name evidence="20" type="ORF">K9B37_04400</name>
</gene>
<evidence type="ECO:0000256" key="18">
    <source>
        <dbReference type="SAM" id="Phobius"/>
    </source>
</evidence>
<evidence type="ECO:0000256" key="4">
    <source>
        <dbReference type="ARBA" id="ARBA00022475"/>
    </source>
</evidence>
<feature type="binding site" evidence="16">
    <location>
        <begin position="514"/>
        <end position="521"/>
    </location>
    <ligand>
        <name>ATP</name>
        <dbReference type="ChEBI" id="CHEBI:30616"/>
    </ligand>
</feature>
<sequence>MRTARRSSSSYDGLSSALRAFVARRAQEMIGLCLLAVAGAVAASLATWSVDDPSLNNATDAPIRNLLGWPGSIVADLLMQLLGLGSIAALLPLALWGWRLMKSGHLGRAQLRLALWVLGAGAATALASALPATDRWPLPTGLGGVVGDAVLAAGKAVTGLSSGSASAILGLVFAGIAILTLSAACGLGLSEERHQTEPDDLDEPAEAKRSRRKAPEWDEPEDASADEPGWGIVSLGALAHGAMSLRAAARRWAERRATPEDDYEPAPAGATARRGAPDAIWTRREPILDDAAPRRPRPAPAAAPLHDEDDENWDEAPPAAPSRVSMPEPAPSRVGPAPTAPKPGKRMVREAQPSFLDQGDYQLPALNLLAEPKKPQVPTISADALEQNATLLEGTLEDFGVKGEIINVRPGPVVTLYELEPAPGTKSSRVISLADDIARSMSAVSARVAVVQGRNAIGIELPNHKRETVFLRELLASQDFESTKQKLALCLGKTIGGEPVIADLARMPHLLVAGTTGSGKSVAINTMILSLVYRLKPEECRLIMVDPKMLELSVYDGIPHLLTPVVTDPKKAIIALR</sequence>
<dbReference type="InterPro" id="IPR050206">
    <property type="entry name" value="FtsK/SpoIIIE/SftA"/>
</dbReference>
<feature type="transmembrane region" description="Helical" evidence="18">
    <location>
        <begin position="29"/>
        <end position="50"/>
    </location>
</feature>
<keyword evidence="10 18" id="KW-1133">Transmembrane helix</keyword>
<evidence type="ECO:0000256" key="15">
    <source>
        <dbReference type="ARBA" id="ARBA00025923"/>
    </source>
</evidence>
<dbReference type="PANTHER" id="PTHR22683:SF41">
    <property type="entry name" value="DNA TRANSLOCASE FTSK"/>
    <property type="match status" value="1"/>
</dbReference>
<feature type="region of interest" description="Disordered" evidence="17">
    <location>
        <begin position="256"/>
        <end position="347"/>
    </location>
</feature>
<reference evidence="20 21" key="1">
    <citation type="submission" date="2021-09" db="EMBL/GenBank/DDBJ databases">
        <title>The complete genome sequence of a new microorganism.</title>
        <authorList>
            <person name="Zi Z."/>
        </authorList>
    </citation>
    <scope>NUCLEOTIDE SEQUENCE [LARGE SCALE GENOMIC DNA]</scope>
    <source>
        <strain evidence="20 21">WGZ8</strain>
    </source>
</reference>
<keyword evidence="12 18" id="KW-0472">Membrane</keyword>
<comment type="function">
    <text evidence="14">Essential cell division protein that coordinates cell division and chromosome segregation. The N-terminus is involved in assembly of the cell-division machinery. The C-terminus functions as a DNA motor that moves dsDNA in an ATP-dependent manner towards the dif recombination site, which is located within the replication terminus region. Translocation stops specifically at Xer-dif sites, where FtsK interacts with the Xer recombinase, allowing activation of chromosome unlinking by recombination. FtsK orienting polar sequences (KOPS) guide the direction of DNA translocation. FtsK can remove proteins from DNA as it translocates, but translocation stops specifically at XerCD-dif site, thereby preventing removal of XerC and XerD from dif.</text>
</comment>
<keyword evidence="7 16" id="KW-0547">Nucleotide-binding</keyword>
<feature type="region of interest" description="Disordered" evidence="17">
    <location>
        <begin position="192"/>
        <end position="229"/>
    </location>
</feature>
<evidence type="ECO:0000256" key="13">
    <source>
        <dbReference type="ARBA" id="ARBA00023306"/>
    </source>
</evidence>
<evidence type="ECO:0000256" key="9">
    <source>
        <dbReference type="ARBA" id="ARBA00022840"/>
    </source>
</evidence>
<dbReference type="SUPFAM" id="SSF52540">
    <property type="entry name" value="P-loop containing nucleoside triphosphate hydrolases"/>
    <property type="match status" value="1"/>
</dbReference>
<keyword evidence="9 16" id="KW-0067">ATP-binding</keyword>
<dbReference type="Proteomes" id="UP000704176">
    <property type="component" value="Unassembled WGS sequence"/>
</dbReference>
<comment type="subcellular location">
    <subcellularLocation>
        <location evidence="1">Cell membrane</location>
        <topology evidence="1">Multi-pass membrane protein</topology>
    </subcellularLocation>
</comment>
<proteinExistence type="inferred from homology"/>
<keyword evidence="6 18" id="KW-0812">Transmembrane</keyword>
<evidence type="ECO:0000256" key="11">
    <source>
        <dbReference type="ARBA" id="ARBA00023125"/>
    </source>
</evidence>
<name>A0ABS7VKI9_9HYPH</name>
<feature type="compositionally biased region" description="Basic and acidic residues" evidence="17">
    <location>
        <begin position="205"/>
        <end position="216"/>
    </location>
</feature>
<evidence type="ECO:0000256" key="3">
    <source>
        <dbReference type="ARBA" id="ARBA00020887"/>
    </source>
</evidence>
<keyword evidence="21" id="KW-1185">Reference proteome</keyword>
<feature type="compositionally biased region" description="Basic and acidic residues" evidence="17">
    <location>
        <begin position="281"/>
        <end position="293"/>
    </location>
</feature>
<accession>A0ABS7VKI9</accession>